<accession>A0A2L0EWQ9</accession>
<dbReference type="InterPro" id="IPR004358">
    <property type="entry name" value="Sig_transdc_His_kin-like_C"/>
</dbReference>
<evidence type="ECO:0000256" key="1">
    <source>
        <dbReference type="ARBA" id="ARBA00000085"/>
    </source>
</evidence>
<keyword evidence="8" id="KW-0902">Two-component regulatory system</keyword>
<dbReference type="OrthoDB" id="5486225at2"/>
<dbReference type="PRINTS" id="PR00344">
    <property type="entry name" value="BCTRLSENSOR"/>
</dbReference>
<comment type="catalytic activity">
    <reaction evidence="1">
        <text>ATP + protein L-histidine = ADP + protein N-phospho-L-histidine.</text>
        <dbReference type="EC" id="2.7.13.3"/>
    </reaction>
</comment>
<dbReference type="RefSeq" id="WP_104982365.1">
    <property type="nucleotide sequence ID" value="NZ_CP012673.1"/>
</dbReference>
<organism evidence="10 11">
    <name type="scientific">Sorangium cellulosum</name>
    <name type="common">Polyangium cellulosum</name>
    <dbReference type="NCBI Taxonomy" id="56"/>
    <lineage>
        <taxon>Bacteria</taxon>
        <taxon>Pseudomonadati</taxon>
        <taxon>Myxococcota</taxon>
        <taxon>Polyangia</taxon>
        <taxon>Polyangiales</taxon>
        <taxon>Polyangiaceae</taxon>
        <taxon>Sorangium</taxon>
    </lineage>
</organism>
<dbReference type="Pfam" id="PF13188">
    <property type="entry name" value="PAS_8"/>
    <property type="match status" value="1"/>
</dbReference>
<dbReference type="PANTHER" id="PTHR43065">
    <property type="entry name" value="SENSOR HISTIDINE KINASE"/>
    <property type="match status" value="1"/>
</dbReference>
<keyword evidence="7" id="KW-0067">ATP-binding</keyword>
<evidence type="ECO:0000256" key="2">
    <source>
        <dbReference type="ARBA" id="ARBA00012438"/>
    </source>
</evidence>
<dbReference type="GO" id="GO:0005524">
    <property type="term" value="F:ATP binding"/>
    <property type="evidence" value="ECO:0007669"/>
    <property type="project" value="UniProtKB-KW"/>
</dbReference>
<dbReference type="SMART" id="SM00387">
    <property type="entry name" value="HATPase_c"/>
    <property type="match status" value="1"/>
</dbReference>
<keyword evidence="4" id="KW-0808">Transferase</keyword>
<name>A0A2L0EWQ9_SORCE</name>
<dbReference type="Pfam" id="PF08448">
    <property type="entry name" value="PAS_4"/>
    <property type="match status" value="1"/>
</dbReference>
<protein>
    <recommendedName>
        <fullName evidence="2">histidine kinase</fullName>
        <ecNumber evidence="2">2.7.13.3</ecNumber>
    </recommendedName>
</protein>
<dbReference type="GO" id="GO:0004673">
    <property type="term" value="F:protein histidine kinase activity"/>
    <property type="evidence" value="ECO:0007669"/>
    <property type="project" value="UniProtKB-EC"/>
</dbReference>
<evidence type="ECO:0000256" key="4">
    <source>
        <dbReference type="ARBA" id="ARBA00022679"/>
    </source>
</evidence>
<dbReference type="PANTHER" id="PTHR43065:SF10">
    <property type="entry name" value="PEROXIDE STRESS-ACTIVATED HISTIDINE KINASE MAK3"/>
    <property type="match status" value="1"/>
</dbReference>
<evidence type="ECO:0000256" key="3">
    <source>
        <dbReference type="ARBA" id="ARBA00022553"/>
    </source>
</evidence>
<sequence>MQESAALEHLPIGVLRLDEAYEIVAADRRFCEIFRCEPEAVLGKPLDDLFSPNDVDGAQGFLGRVSRHGGPMIEVALGLRIAGRETYARLRMKRLETGYLVYVEHALVERDLVYEMLLARERWNSVFRGCEDGIAILDEQRRLVECNARFLEILDLRAALGVLGDDAVLGLDLFELVRTAEFDRVRQAAEEAAGREGGGVVRDAFRYRERSLAVKLRPIRLPLVGGIGSCLLVRDVTEQRQLEALRIQEAQAHWAGMAEVAAHVLHNLGNLCTSVLFDAEEVAQILRESRLPRLFRANELLAERRAEVEAALAGDPKLSLLPGYYITLGGALEEELRRATERAGELLLRVQLMKEVIASQQDYAKGVALTELLSVAEVLEDALKIQDAALARHGVVVARRLAPVGLVRAQRTKLTHVFINLINNAKDAMNQVPPGDRRLTVEVQPTAEGEVAVRISDSGEGIAGDDVERLFSHGFMTTGLGRGFGLHFCATAMVEMGGRLAVEPGPEARGATFLLVFPPASS</sequence>
<evidence type="ECO:0000256" key="7">
    <source>
        <dbReference type="ARBA" id="ARBA00022840"/>
    </source>
</evidence>
<evidence type="ECO:0000256" key="6">
    <source>
        <dbReference type="ARBA" id="ARBA00022777"/>
    </source>
</evidence>
<dbReference type="NCBIfam" id="TIGR00229">
    <property type="entry name" value="sensory_box"/>
    <property type="match status" value="1"/>
</dbReference>
<dbReference type="AlphaFoldDB" id="A0A2L0EWQ9"/>
<evidence type="ECO:0000256" key="8">
    <source>
        <dbReference type="ARBA" id="ARBA00023012"/>
    </source>
</evidence>
<dbReference type="InterPro" id="IPR003594">
    <property type="entry name" value="HATPase_dom"/>
</dbReference>
<dbReference type="SUPFAM" id="SSF55874">
    <property type="entry name" value="ATPase domain of HSP90 chaperone/DNA topoisomerase II/histidine kinase"/>
    <property type="match status" value="1"/>
</dbReference>
<dbReference type="SUPFAM" id="SSF55785">
    <property type="entry name" value="PYP-like sensor domain (PAS domain)"/>
    <property type="match status" value="2"/>
</dbReference>
<dbReference type="EC" id="2.7.13.3" evidence="2"/>
<dbReference type="Gene3D" id="3.30.565.10">
    <property type="entry name" value="Histidine kinase-like ATPase, C-terminal domain"/>
    <property type="match status" value="1"/>
</dbReference>
<dbReference type="InterPro" id="IPR000014">
    <property type="entry name" value="PAS"/>
</dbReference>
<dbReference type="Proteomes" id="UP000238348">
    <property type="component" value="Chromosome"/>
</dbReference>
<dbReference type="PROSITE" id="PS50109">
    <property type="entry name" value="HIS_KIN"/>
    <property type="match status" value="1"/>
</dbReference>
<dbReference type="Gene3D" id="3.30.450.20">
    <property type="entry name" value="PAS domain"/>
    <property type="match status" value="2"/>
</dbReference>
<keyword evidence="5" id="KW-0547">Nucleotide-binding</keyword>
<dbReference type="Pfam" id="PF02518">
    <property type="entry name" value="HATPase_c"/>
    <property type="match status" value="1"/>
</dbReference>
<dbReference type="GO" id="GO:0000160">
    <property type="term" value="P:phosphorelay signal transduction system"/>
    <property type="evidence" value="ECO:0007669"/>
    <property type="project" value="UniProtKB-KW"/>
</dbReference>
<dbReference type="InterPro" id="IPR013656">
    <property type="entry name" value="PAS_4"/>
</dbReference>
<evidence type="ECO:0000313" key="11">
    <source>
        <dbReference type="Proteomes" id="UP000238348"/>
    </source>
</evidence>
<keyword evidence="3" id="KW-0597">Phosphoprotein</keyword>
<feature type="domain" description="Histidine kinase" evidence="9">
    <location>
        <begin position="351"/>
        <end position="521"/>
    </location>
</feature>
<dbReference type="InterPro" id="IPR036890">
    <property type="entry name" value="HATPase_C_sf"/>
</dbReference>
<proteinExistence type="predicted"/>
<gene>
    <name evidence="10" type="ORF">SOCE26_051800</name>
</gene>
<dbReference type="InterPro" id="IPR035965">
    <property type="entry name" value="PAS-like_dom_sf"/>
</dbReference>
<dbReference type="CDD" id="cd00130">
    <property type="entry name" value="PAS"/>
    <property type="match status" value="2"/>
</dbReference>
<reference evidence="10 11" key="1">
    <citation type="submission" date="2015-09" db="EMBL/GenBank/DDBJ databases">
        <title>Sorangium comparison.</title>
        <authorList>
            <person name="Zaburannyi N."/>
            <person name="Bunk B."/>
            <person name="Overmann J."/>
            <person name="Mueller R."/>
        </authorList>
    </citation>
    <scope>NUCLEOTIDE SEQUENCE [LARGE SCALE GENOMIC DNA]</scope>
    <source>
        <strain evidence="10 11">So ce26</strain>
    </source>
</reference>
<dbReference type="InterPro" id="IPR005467">
    <property type="entry name" value="His_kinase_dom"/>
</dbReference>
<evidence type="ECO:0000259" key="9">
    <source>
        <dbReference type="PROSITE" id="PS50109"/>
    </source>
</evidence>
<dbReference type="EMBL" id="CP012673">
    <property type="protein sequence ID" value="AUX43726.1"/>
    <property type="molecule type" value="Genomic_DNA"/>
</dbReference>
<dbReference type="SMART" id="SM00091">
    <property type="entry name" value="PAS"/>
    <property type="match status" value="2"/>
</dbReference>
<evidence type="ECO:0000313" key="10">
    <source>
        <dbReference type="EMBL" id="AUX43726.1"/>
    </source>
</evidence>
<keyword evidence="6" id="KW-0418">Kinase</keyword>
<evidence type="ECO:0000256" key="5">
    <source>
        <dbReference type="ARBA" id="ARBA00022741"/>
    </source>
</evidence>